<keyword evidence="2" id="KW-1185">Reference proteome</keyword>
<organism evidence="1 2">
    <name type="scientific">Trichinella zimbabwensis</name>
    <dbReference type="NCBI Taxonomy" id="268475"/>
    <lineage>
        <taxon>Eukaryota</taxon>
        <taxon>Metazoa</taxon>
        <taxon>Ecdysozoa</taxon>
        <taxon>Nematoda</taxon>
        <taxon>Enoplea</taxon>
        <taxon>Dorylaimia</taxon>
        <taxon>Trichinellida</taxon>
        <taxon>Trichinellidae</taxon>
        <taxon>Trichinella</taxon>
    </lineage>
</organism>
<comment type="caution">
    <text evidence="1">The sequence shown here is derived from an EMBL/GenBank/DDBJ whole genome shotgun (WGS) entry which is preliminary data.</text>
</comment>
<protein>
    <submittedName>
        <fullName evidence="1">Uncharacterized protein</fullName>
    </submittedName>
</protein>
<proteinExistence type="predicted"/>
<dbReference type="AlphaFoldDB" id="A0A0V1DNK0"/>
<evidence type="ECO:0000313" key="2">
    <source>
        <dbReference type="Proteomes" id="UP000055024"/>
    </source>
</evidence>
<name>A0A0V1DNK0_9BILA</name>
<gene>
    <name evidence="1" type="ORF">T11_5697</name>
</gene>
<sequence>MNGICSVYFCVNYRCNLNLSAFELMYDLNNVC</sequence>
<evidence type="ECO:0000313" key="1">
    <source>
        <dbReference type="EMBL" id="KRY63145.1"/>
    </source>
</evidence>
<accession>A0A0V1DNK0</accession>
<dbReference type="EMBL" id="JYDP01008913">
    <property type="protein sequence ID" value="KRY63145.1"/>
    <property type="molecule type" value="Genomic_DNA"/>
</dbReference>
<reference evidence="1 2" key="1">
    <citation type="submission" date="2015-01" db="EMBL/GenBank/DDBJ databases">
        <title>Evolution of Trichinella species and genotypes.</title>
        <authorList>
            <person name="Korhonen P.K."/>
            <person name="Edoardo P."/>
            <person name="Giuseppe L.R."/>
            <person name="Gasser R.B."/>
        </authorList>
    </citation>
    <scope>NUCLEOTIDE SEQUENCE [LARGE SCALE GENOMIC DNA]</scope>
    <source>
        <strain evidence="1">ISS1029</strain>
    </source>
</reference>
<dbReference type="Proteomes" id="UP000055024">
    <property type="component" value="Unassembled WGS sequence"/>
</dbReference>